<protein>
    <recommendedName>
        <fullName evidence="4">Reverse transcriptase domain-containing protein</fullName>
    </recommendedName>
</protein>
<dbReference type="EMBL" id="CAQQ02121513">
    <property type="status" value="NOT_ANNOTATED_CDS"/>
    <property type="molecule type" value="Genomic_DNA"/>
</dbReference>
<feature type="compositionally biased region" description="Polar residues" evidence="1">
    <location>
        <begin position="29"/>
        <end position="38"/>
    </location>
</feature>
<evidence type="ECO:0000313" key="3">
    <source>
        <dbReference type="Proteomes" id="UP000015102"/>
    </source>
</evidence>
<keyword evidence="3" id="KW-1185">Reference proteome</keyword>
<dbReference type="AlphaFoldDB" id="T1GBW3"/>
<feature type="region of interest" description="Disordered" evidence="1">
    <location>
        <begin position="1"/>
        <end position="43"/>
    </location>
</feature>
<proteinExistence type="predicted"/>
<evidence type="ECO:0000313" key="2">
    <source>
        <dbReference type="EnsemblMetazoa" id="MESCA000752-PA"/>
    </source>
</evidence>
<accession>T1GBW3</accession>
<evidence type="ECO:0008006" key="4">
    <source>
        <dbReference type="Google" id="ProtNLM"/>
    </source>
</evidence>
<sequence length="118" mass="13469">MRWCDLVEGDSEQTGLPDWRKSAQRPLTEISTRSSKTTTRPEVDKAIHSIKNNKSASTDGIHPELLKTAGESFNRIFHDILTKIWSSKKMSQEWNLSIICPVFKNGIEVRLRPTEEST</sequence>
<name>T1GBW3_MEGSC</name>
<dbReference type="Proteomes" id="UP000015102">
    <property type="component" value="Unassembled WGS sequence"/>
</dbReference>
<evidence type="ECO:0000256" key="1">
    <source>
        <dbReference type="SAM" id="MobiDB-lite"/>
    </source>
</evidence>
<dbReference type="EMBL" id="CAQQ02121514">
    <property type="status" value="NOT_ANNOTATED_CDS"/>
    <property type="molecule type" value="Genomic_DNA"/>
</dbReference>
<organism evidence="2 3">
    <name type="scientific">Megaselia scalaris</name>
    <name type="common">Humpbacked fly</name>
    <name type="synonym">Phora scalaris</name>
    <dbReference type="NCBI Taxonomy" id="36166"/>
    <lineage>
        <taxon>Eukaryota</taxon>
        <taxon>Metazoa</taxon>
        <taxon>Ecdysozoa</taxon>
        <taxon>Arthropoda</taxon>
        <taxon>Hexapoda</taxon>
        <taxon>Insecta</taxon>
        <taxon>Pterygota</taxon>
        <taxon>Neoptera</taxon>
        <taxon>Endopterygota</taxon>
        <taxon>Diptera</taxon>
        <taxon>Brachycera</taxon>
        <taxon>Muscomorpha</taxon>
        <taxon>Platypezoidea</taxon>
        <taxon>Phoridae</taxon>
        <taxon>Megaseliini</taxon>
        <taxon>Megaselia</taxon>
    </lineage>
</organism>
<dbReference type="STRING" id="36166.T1GBW3"/>
<reference evidence="2" key="2">
    <citation type="submission" date="2015-06" db="UniProtKB">
        <authorList>
            <consortium name="EnsemblMetazoa"/>
        </authorList>
    </citation>
    <scope>IDENTIFICATION</scope>
</reference>
<reference evidence="3" key="1">
    <citation type="submission" date="2013-02" db="EMBL/GenBank/DDBJ databases">
        <authorList>
            <person name="Hughes D."/>
        </authorList>
    </citation>
    <scope>NUCLEOTIDE SEQUENCE</scope>
    <source>
        <strain>Durham</strain>
        <strain evidence="3">NC isolate 2 -- Noor lab</strain>
    </source>
</reference>
<dbReference type="EnsemblMetazoa" id="MESCA000752-RA">
    <property type="protein sequence ID" value="MESCA000752-PA"/>
    <property type="gene ID" value="MESCA000752"/>
</dbReference>
<dbReference type="HOGENOM" id="CLU_2075832_0_0_1"/>